<evidence type="ECO:0000313" key="6">
    <source>
        <dbReference type="EMBL" id="SHJ71715.1"/>
    </source>
</evidence>
<keyword evidence="7" id="KW-1185">Reference proteome</keyword>
<evidence type="ECO:0000256" key="1">
    <source>
        <dbReference type="ARBA" id="ARBA00004141"/>
    </source>
</evidence>
<dbReference type="Pfam" id="PF00902">
    <property type="entry name" value="TatC"/>
    <property type="match status" value="1"/>
</dbReference>
<accession>A0A1M6LKL6</accession>
<feature type="transmembrane region" description="Helical" evidence="5">
    <location>
        <begin position="102"/>
        <end position="125"/>
    </location>
</feature>
<dbReference type="NCBIfam" id="TIGR00945">
    <property type="entry name" value="tatC"/>
    <property type="match status" value="1"/>
</dbReference>
<dbReference type="EMBL" id="FRAI01000005">
    <property type="protein sequence ID" value="SHJ71715.1"/>
    <property type="molecule type" value="Genomic_DNA"/>
</dbReference>
<keyword evidence="4 5" id="KW-0472">Membrane</keyword>
<dbReference type="GO" id="GO:0043953">
    <property type="term" value="P:protein transport by the Tat complex"/>
    <property type="evidence" value="ECO:0007669"/>
    <property type="project" value="UniProtKB-UniRule"/>
</dbReference>
<keyword evidence="2 5" id="KW-0812">Transmembrane</keyword>
<dbReference type="InterPro" id="IPR002033">
    <property type="entry name" value="TatC"/>
</dbReference>
<dbReference type="AlphaFoldDB" id="A0A1M6LKL6"/>
<sequence>MEQYGKMSIIGHLSELRKRIIISFLAFVVGFIISYTFIDEIRSFVLKPAQGLELIYLSPPELFLAYLKIAFITGFILASPVIILQFWLFIKPALKKEEKKHLIFAMIMGLIFFLIGASFAYYVIIPMSINFFVRMSVDDITPMFSVVNYLKFVNSLLLSFGLVFQLPLLIILLSQLNLITPKTLRKYRKFVILAIFTVSAFITPPDIISQVMMAVPMMILYEFSLIASSVIYKRKKNKNK</sequence>
<comment type="subunit">
    <text evidence="5">Forms a complex with TatA.</text>
</comment>
<dbReference type="HAMAP" id="MF_00902">
    <property type="entry name" value="TatC"/>
    <property type="match status" value="1"/>
</dbReference>
<feature type="transmembrane region" description="Helical" evidence="5">
    <location>
        <begin position="214"/>
        <end position="232"/>
    </location>
</feature>
<dbReference type="PANTHER" id="PTHR30371">
    <property type="entry name" value="SEC-INDEPENDENT PROTEIN TRANSLOCASE PROTEIN TATC"/>
    <property type="match status" value="1"/>
</dbReference>
<dbReference type="GO" id="GO:0033281">
    <property type="term" value="C:TAT protein transport complex"/>
    <property type="evidence" value="ECO:0007669"/>
    <property type="project" value="UniProtKB-UniRule"/>
</dbReference>
<evidence type="ECO:0000313" key="7">
    <source>
        <dbReference type="Proteomes" id="UP000243547"/>
    </source>
</evidence>
<keyword evidence="5" id="KW-1003">Cell membrane</keyword>
<protein>
    <recommendedName>
        <fullName evidence="5">Sec-independent protein translocase protein TatC</fullName>
    </recommendedName>
</protein>
<comment type="function">
    <text evidence="5">Part of the twin-arginine translocation (Tat) system that transports large folded proteins containing a characteristic twin-arginine motif in their signal peptide across membranes.</text>
</comment>
<evidence type="ECO:0000256" key="3">
    <source>
        <dbReference type="ARBA" id="ARBA00022989"/>
    </source>
</evidence>
<comment type="subcellular location">
    <subcellularLocation>
        <location evidence="5">Cell membrane</location>
        <topology evidence="5">Multi-pass membrane protein</topology>
    </subcellularLocation>
    <subcellularLocation>
        <location evidence="1">Membrane</location>
        <topology evidence="1">Multi-pass membrane protein</topology>
    </subcellularLocation>
</comment>
<dbReference type="Proteomes" id="UP000243547">
    <property type="component" value="Unassembled WGS sequence"/>
</dbReference>
<gene>
    <name evidence="5" type="primary">tatC</name>
    <name evidence="6" type="ORF">SAMN02745227_00547</name>
</gene>
<evidence type="ECO:0000256" key="5">
    <source>
        <dbReference type="HAMAP-Rule" id="MF_00902"/>
    </source>
</evidence>
<evidence type="ECO:0000256" key="4">
    <source>
        <dbReference type="ARBA" id="ARBA00023136"/>
    </source>
</evidence>
<keyword evidence="3 5" id="KW-1133">Transmembrane helix</keyword>
<dbReference type="STRING" id="1120989.SAMN02745227_00547"/>
<evidence type="ECO:0000256" key="2">
    <source>
        <dbReference type="ARBA" id="ARBA00022692"/>
    </source>
</evidence>
<comment type="similarity">
    <text evidence="5">Belongs to the TatC family.</text>
</comment>
<reference evidence="7" key="1">
    <citation type="submission" date="2016-11" db="EMBL/GenBank/DDBJ databases">
        <authorList>
            <person name="Varghese N."/>
            <person name="Submissions S."/>
        </authorList>
    </citation>
    <scope>NUCLEOTIDE SEQUENCE [LARGE SCALE GENOMIC DNA]</scope>
    <source>
        <strain evidence="7">DSM 14826</strain>
    </source>
</reference>
<organism evidence="6 7">
    <name type="scientific">Anaerobranca californiensis DSM 14826</name>
    <dbReference type="NCBI Taxonomy" id="1120989"/>
    <lineage>
        <taxon>Bacteria</taxon>
        <taxon>Bacillati</taxon>
        <taxon>Bacillota</taxon>
        <taxon>Clostridia</taxon>
        <taxon>Eubacteriales</taxon>
        <taxon>Proteinivoracaceae</taxon>
        <taxon>Anaerobranca</taxon>
    </lineage>
</organism>
<proteinExistence type="inferred from homology"/>
<dbReference type="GO" id="GO:0065002">
    <property type="term" value="P:intracellular protein transmembrane transport"/>
    <property type="evidence" value="ECO:0007669"/>
    <property type="project" value="TreeGrafter"/>
</dbReference>
<keyword evidence="5" id="KW-0811">Translocation</keyword>
<name>A0A1M6LKL6_9FIRM</name>
<dbReference type="RefSeq" id="WP_242945779.1">
    <property type="nucleotide sequence ID" value="NZ_FRAI01000005.1"/>
</dbReference>
<feature type="transmembrane region" description="Helical" evidence="5">
    <location>
        <begin position="63"/>
        <end position="90"/>
    </location>
</feature>
<dbReference type="PANTHER" id="PTHR30371:SF0">
    <property type="entry name" value="SEC-INDEPENDENT PROTEIN TRANSLOCASE PROTEIN TATC, CHLOROPLASTIC-RELATED"/>
    <property type="match status" value="1"/>
</dbReference>
<keyword evidence="5" id="KW-0813">Transport</keyword>
<feature type="transmembrane region" description="Helical" evidence="5">
    <location>
        <begin position="190"/>
        <end position="208"/>
    </location>
</feature>
<feature type="transmembrane region" description="Helical" evidence="5">
    <location>
        <begin position="20"/>
        <end position="38"/>
    </location>
</feature>
<feature type="transmembrane region" description="Helical" evidence="5">
    <location>
        <begin position="152"/>
        <end position="178"/>
    </location>
</feature>
<dbReference type="PRINTS" id="PR01840">
    <property type="entry name" value="TATCFAMILY"/>
</dbReference>
<keyword evidence="5" id="KW-0653">Protein transport</keyword>
<dbReference type="GO" id="GO:0009977">
    <property type="term" value="F:proton motive force dependent protein transmembrane transporter activity"/>
    <property type="evidence" value="ECO:0007669"/>
    <property type="project" value="TreeGrafter"/>
</dbReference>